<proteinExistence type="predicted"/>
<evidence type="ECO:0000313" key="2">
    <source>
        <dbReference type="Proteomes" id="UP000325081"/>
    </source>
</evidence>
<dbReference type="Proteomes" id="UP000325081">
    <property type="component" value="Unassembled WGS sequence"/>
</dbReference>
<name>A0A5A7PQB0_STRAF</name>
<gene>
    <name evidence="1" type="ORF">STAS_11330</name>
</gene>
<evidence type="ECO:0000313" key="1">
    <source>
        <dbReference type="EMBL" id="GER35063.1"/>
    </source>
</evidence>
<dbReference type="AlphaFoldDB" id="A0A5A7PQB0"/>
<reference evidence="2" key="1">
    <citation type="journal article" date="2019" name="Curr. Biol.">
        <title>Genome Sequence of Striga asiatica Provides Insight into the Evolution of Plant Parasitism.</title>
        <authorList>
            <person name="Yoshida S."/>
            <person name="Kim S."/>
            <person name="Wafula E.K."/>
            <person name="Tanskanen J."/>
            <person name="Kim Y.M."/>
            <person name="Honaas L."/>
            <person name="Yang Z."/>
            <person name="Spallek T."/>
            <person name="Conn C.E."/>
            <person name="Ichihashi Y."/>
            <person name="Cheong K."/>
            <person name="Cui S."/>
            <person name="Der J.P."/>
            <person name="Gundlach H."/>
            <person name="Jiao Y."/>
            <person name="Hori C."/>
            <person name="Ishida J.K."/>
            <person name="Kasahara H."/>
            <person name="Kiba T."/>
            <person name="Kim M.S."/>
            <person name="Koo N."/>
            <person name="Laohavisit A."/>
            <person name="Lee Y.H."/>
            <person name="Lumba S."/>
            <person name="McCourt P."/>
            <person name="Mortimer J.C."/>
            <person name="Mutuku J.M."/>
            <person name="Nomura T."/>
            <person name="Sasaki-Sekimoto Y."/>
            <person name="Seto Y."/>
            <person name="Wang Y."/>
            <person name="Wakatake T."/>
            <person name="Sakakibara H."/>
            <person name="Demura T."/>
            <person name="Yamaguchi S."/>
            <person name="Yoneyama K."/>
            <person name="Manabe R.I."/>
            <person name="Nelson D.C."/>
            <person name="Schulman A.H."/>
            <person name="Timko M.P."/>
            <person name="dePamphilis C.W."/>
            <person name="Choi D."/>
            <person name="Shirasu K."/>
        </authorList>
    </citation>
    <scope>NUCLEOTIDE SEQUENCE [LARGE SCALE GENOMIC DNA]</scope>
    <source>
        <strain evidence="2">cv. UVA1</strain>
    </source>
</reference>
<sequence>MKDEPRSQGKTKLFFLIYFQQNHPSIAIFFPQSFSRYRQPLEPPNSTQESIAISQKTKKGGIRKKNYFAPAFSPLPRTRKQPFEAFAEQHTFFRSESRSSFHHQRLSGEFTMAVLDLQFKP</sequence>
<dbReference type="EMBL" id="BKCP01004960">
    <property type="protein sequence ID" value="GER35063.1"/>
    <property type="molecule type" value="Genomic_DNA"/>
</dbReference>
<accession>A0A5A7PQB0</accession>
<keyword evidence="2" id="KW-1185">Reference proteome</keyword>
<protein>
    <submittedName>
        <fullName evidence="1">Mating-type protein A-1</fullName>
    </submittedName>
</protein>
<comment type="caution">
    <text evidence="1">The sequence shown here is derived from an EMBL/GenBank/DDBJ whole genome shotgun (WGS) entry which is preliminary data.</text>
</comment>
<organism evidence="1 2">
    <name type="scientific">Striga asiatica</name>
    <name type="common">Asiatic witchweed</name>
    <name type="synonym">Buchnera asiatica</name>
    <dbReference type="NCBI Taxonomy" id="4170"/>
    <lineage>
        <taxon>Eukaryota</taxon>
        <taxon>Viridiplantae</taxon>
        <taxon>Streptophyta</taxon>
        <taxon>Embryophyta</taxon>
        <taxon>Tracheophyta</taxon>
        <taxon>Spermatophyta</taxon>
        <taxon>Magnoliopsida</taxon>
        <taxon>eudicotyledons</taxon>
        <taxon>Gunneridae</taxon>
        <taxon>Pentapetalae</taxon>
        <taxon>asterids</taxon>
        <taxon>lamiids</taxon>
        <taxon>Lamiales</taxon>
        <taxon>Orobanchaceae</taxon>
        <taxon>Buchnereae</taxon>
        <taxon>Striga</taxon>
    </lineage>
</organism>